<dbReference type="GO" id="GO:0043093">
    <property type="term" value="P:FtsZ-dependent cytokinesis"/>
    <property type="evidence" value="ECO:0007669"/>
    <property type="project" value="UniProtKB-UniRule"/>
</dbReference>
<dbReference type="InterPro" id="IPR024757">
    <property type="entry name" value="FtsZ_C"/>
</dbReference>
<evidence type="ECO:0000313" key="10">
    <source>
        <dbReference type="EMBL" id="OGZ01271.1"/>
    </source>
</evidence>
<feature type="binding site" evidence="4">
    <location>
        <position position="157"/>
    </location>
    <ligand>
        <name>GTP</name>
        <dbReference type="ChEBI" id="CHEBI:37565"/>
    </ligand>
</feature>
<organism evidence="10 11">
    <name type="scientific">Candidatus Liptonbacteria bacterium RIFCSPLOWO2_01_FULL_45_15</name>
    <dbReference type="NCBI Taxonomy" id="1798649"/>
    <lineage>
        <taxon>Bacteria</taxon>
        <taxon>Candidatus Liptoniibacteriota</taxon>
    </lineage>
</organism>
<evidence type="ECO:0000259" key="9">
    <source>
        <dbReference type="SMART" id="SM00865"/>
    </source>
</evidence>
<dbReference type="STRING" id="1798649.A3B13_03200"/>
<dbReference type="SMART" id="SM00865">
    <property type="entry name" value="Tubulin_C"/>
    <property type="match status" value="1"/>
</dbReference>
<gene>
    <name evidence="4" type="primary">ftsZ</name>
    <name evidence="10" type="ORF">A3B13_03200</name>
</gene>
<protein>
    <recommendedName>
        <fullName evidence="4 5">Cell division protein FtsZ</fullName>
    </recommendedName>
</protein>
<evidence type="ECO:0000256" key="7">
    <source>
        <dbReference type="SAM" id="MobiDB-lite"/>
    </source>
</evidence>
<feature type="compositionally biased region" description="Basic residues" evidence="7">
    <location>
        <begin position="1"/>
        <end position="14"/>
    </location>
</feature>
<dbReference type="InterPro" id="IPR008280">
    <property type="entry name" value="Tub_FtsZ_C"/>
</dbReference>
<comment type="subunit">
    <text evidence="4">Homodimer. Polymerizes to form a dynamic ring structure in a strictly GTP-dependent manner. Interacts directly with several other division proteins.</text>
</comment>
<dbReference type="FunFam" id="3.40.50.1440:FF:000001">
    <property type="entry name" value="Cell division protein FtsZ"/>
    <property type="match status" value="1"/>
</dbReference>
<dbReference type="Gene3D" id="3.30.1330.20">
    <property type="entry name" value="Tubulin/FtsZ, C-terminal domain"/>
    <property type="match status" value="1"/>
</dbReference>
<dbReference type="PRINTS" id="PR00423">
    <property type="entry name" value="CELLDVISFTSZ"/>
</dbReference>
<dbReference type="InterPro" id="IPR000158">
    <property type="entry name" value="Cell_div_FtsZ"/>
</dbReference>
<dbReference type="Proteomes" id="UP000176287">
    <property type="component" value="Unassembled WGS sequence"/>
</dbReference>
<reference evidence="10 11" key="1">
    <citation type="journal article" date="2016" name="Nat. Commun.">
        <title>Thousands of microbial genomes shed light on interconnected biogeochemical processes in an aquifer system.</title>
        <authorList>
            <person name="Anantharaman K."/>
            <person name="Brown C.T."/>
            <person name="Hug L.A."/>
            <person name="Sharon I."/>
            <person name="Castelle C.J."/>
            <person name="Probst A.J."/>
            <person name="Thomas B.C."/>
            <person name="Singh A."/>
            <person name="Wilkins M.J."/>
            <person name="Karaoz U."/>
            <person name="Brodie E.L."/>
            <person name="Williams K.H."/>
            <person name="Hubbard S.S."/>
            <person name="Banfield J.F."/>
        </authorList>
    </citation>
    <scope>NUCLEOTIDE SEQUENCE [LARGE SCALE GENOMIC DNA]</scope>
</reference>
<dbReference type="InterPro" id="IPR018316">
    <property type="entry name" value="Tubulin/FtsZ_2-layer-sand-dom"/>
</dbReference>
<comment type="subcellular location">
    <subcellularLocation>
        <location evidence="4">Cytoplasm</location>
    </subcellularLocation>
    <text evidence="4">Assembles at midcell at the inner surface of the cytoplasmic membrane.</text>
</comment>
<dbReference type="GO" id="GO:0003924">
    <property type="term" value="F:GTPase activity"/>
    <property type="evidence" value="ECO:0007669"/>
    <property type="project" value="UniProtKB-UniRule"/>
</dbReference>
<evidence type="ECO:0000256" key="5">
    <source>
        <dbReference type="NCBIfam" id="TIGR00065"/>
    </source>
</evidence>
<evidence type="ECO:0000256" key="4">
    <source>
        <dbReference type="HAMAP-Rule" id="MF_00909"/>
    </source>
</evidence>
<feature type="domain" description="Tubulin/FtsZ GTPase" evidence="8">
    <location>
        <begin position="27"/>
        <end position="219"/>
    </location>
</feature>
<dbReference type="PANTHER" id="PTHR30314:SF3">
    <property type="entry name" value="MITOCHONDRIAL DIVISION PROTEIN FSZA"/>
    <property type="match status" value="1"/>
</dbReference>
<dbReference type="HAMAP" id="MF_00909">
    <property type="entry name" value="FtsZ"/>
    <property type="match status" value="1"/>
</dbReference>
<dbReference type="GO" id="GO:0051258">
    <property type="term" value="P:protein polymerization"/>
    <property type="evidence" value="ECO:0007669"/>
    <property type="project" value="UniProtKB-UniRule"/>
</dbReference>
<dbReference type="Gene3D" id="3.40.50.1440">
    <property type="entry name" value="Tubulin/FtsZ, GTPase domain"/>
    <property type="match status" value="1"/>
</dbReference>
<evidence type="ECO:0000313" key="11">
    <source>
        <dbReference type="Proteomes" id="UP000176287"/>
    </source>
</evidence>
<keyword evidence="4 6" id="KW-0717">Septation</keyword>
<feature type="binding site" evidence="4">
    <location>
        <begin position="122"/>
        <end position="124"/>
    </location>
    <ligand>
        <name>GTP</name>
        <dbReference type="ChEBI" id="CHEBI:37565"/>
    </ligand>
</feature>
<keyword evidence="3 4" id="KW-0342">GTP-binding</keyword>
<feature type="domain" description="Tubulin/FtsZ 2-layer sandwich" evidence="9">
    <location>
        <begin position="221"/>
        <end position="339"/>
    </location>
</feature>
<dbReference type="SUPFAM" id="SSF55307">
    <property type="entry name" value="Tubulin C-terminal domain-like"/>
    <property type="match status" value="1"/>
</dbReference>
<dbReference type="EMBL" id="MHKZ01000001">
    <property type="protein sequence ID" value="OGZ01271.1"/>
    <property type="molecule type" value="Genomic_DNA"/>
</dbReference>
<dbReference type="InterPro" id="IPR003008">
    <property type="entry name" value="Tubulin_FtsZ_GTPase"/>
</dbReference>
<comment type="caution">
    <text evidence="10">The sequence shown here is derived from an EMBL/GenBank/DDBJ whole genome shotgun (WGS) entry which is preliminary data.</text>
</comment>
<dbReference type="GO" id="GO:0005737">
    <property type="term" value="C:cytoplasm"/>
    <property type="evidence" value="ECO:0007669"/>
    <property type="project" value="UniProtKB-SubCell"/>
</dbReference>
<dbReference type="PANTHER" id="PTHR30314">
    <property type="entry name" value="CELL DIVISION PROTEIN FTSZ-RELATED"/>
    <property type="match status" value="1"/>
</dbReference>
<dbReference type="PROSITE" id="PS01135">
    <property type="entry name" value="FTSZ_2"/>
    <property type="match status" value="1"/>
</dbReference>
<keyword evidence="4" id="KW-0963">Cytoplasm</keyword>
<dbReference type="InterPro" id="IPR020805">
    <property type="entry name" value="Cell_div_FtsZ_CS"/>
</dbReference>
<keyword evidence="4 6" id="KW-0131">Cell cycle</keyword>
<dbReference type="GO" id="GO:0000917">
    <property type="term" value="P:division septum assembly"/>
    <property type="evidence" value="ECO:0007669"/>
    <property type="project" value="UniProtKB-KW"/>
</dbReference>
<dbReference type="SUPFAM" id="SSF52490">
    <property type="entry name" value="Tubulin nucleotide-binding domain-like"/>
    <property type="match status" value="1"/>
</dbReference>
<feature type="compositionally biased region" description="Basic and acidic residues" evidence="7">
    <location>
        <begin position="354"/>
        <end position="371"/>
    </location>
</feature>
<feature type="binding site" evidence="4">
    <location>
        <begin position="35"/>
        <end position="39"/>
    </location>
    <ligand>
        <name>GTP</name>
        <dbReference type="ChEBI" id="CHEBI:37565"/>
    </ligand>
</feature>
<dbReference type="AlphaFoldDB" id="A0A1G2CKU1"/>
<feature type="region of interest" description="Disordered" evidence="7">
    <location>
        <begin position="1"/>
        <end position="28"/>
    </location>
</feature>
<dbReference type="CDD" id="cd02201">
    <property type="entry name" value="FtsZ_type1"/>
    <property type="match status" value="1"/>
</dbReference>
<name>A0A1G2CKU1_9BACT</name>
<evidence type="ECO:0000256" key="6">
    <source>
        <dbReference type="RuleBase" id="RU000631"/>
    </source>
</evidence>
<keyword evidence="2 4" id="KW-0547">Nucleotide-binding</keyword>
<dbReference type="GO" id="GO:0032153">
    <property type="term" value="C:cell division site"/>
    <property type="evidence" value="ECO:0007669"/>
    <property type="project" value="UniProtKB-UniRule"/>
</dbReference>
<dbReference type="Pfam" id="PF00091">
    <property type="entry name" value="Tubulin"/>
    <property type="match status" value="1"/>
</dbReference>
<comment type="similarity">
    <text evidence="1 4 6">Belongs to the FtsZ family.</text>
</comment>
<dbReference type="InterPro" id="IPR036525">
    <property type="entry name" value="Tubulin/FtsZ_GTPase_sf"/>
</dbReference>
<dbReference type="GO" id="GO:0005525">
    <property type="term" value="F:GTP binding"/>
    <property type="evidence" value="ECO:0007669"/>
    <property type="project" value="UniProtKB-UniRule"/>
</dbReference>
<dbReference type="NCBIfam" id="TIGR00065">
    <property type="entry name" value="ftsZ"/>
    <property type="match status" value="1"/>
</dbReference>
<dbReference type="InterPro" id="IPR045061">
    <property type="entry name" value="FtsZ/CetZ"/>
</dbReference>
<keyword evidence="4 6" id="KW-0132">Cell division</keyword>
<evidence type="ECO:0000256" key="1">
    <source>
        <dbReference type="ARBA" id="ARBA00009690"/>
    </source>
</evidence>
<proteinExistence type="inferred from homology"/>
<comment type="function">
    <text evidence="4 6">Essential cell division protein that forms a contractile ring structure (Z ring) at the future cell division site. The regulation of the ring assembly controls the timing and the location of cell division. One of the functions of the FtsZ ring is to recruit other cell division proteins to the septum to produce a new cell wall between the dividing cells. Binds GTP and shows GTPase activity.</text>
</comment>
<sequence>MKKKSRPSRPKQKRQSREKMNGNPGINIKVVGIGGGGGNAVSRMSRDFMKGVEFIAINTDHQDLDHCVVRRKIYIGKSLTRGLGAGMNPEIGRQAAEENRAEIAEALNGTDLIFIAAGFGGGTGTGAAPVVAEIAKQSGALTVAFITKPFAFEGSQRDRIAQEGMIKLRDKVDALMIVPNDRIFSIISKDTPLLKAFAAIDDILKNALGGIVDVIVSPGIINLDFADVRSIIDGAGTAVIGLGIASGQDRAGEAVRQAINSPLLEISAEGAKGVLLGISGGSDMKMNEINEAAKMVAQAVDPGAKIIFGAYRDRKLKPNQLKITLIATGINGVQPANSLFGSYVKRNLADEDSPRFGEAGRKFRDDKKEENPIQSFGAAKEKSTSSTETKQENQEPKKKPTIKPDKDSEIWEIPTFLRRKKR</sequence>
<evidence type="ECO:0000256" key="2">
    <source>
        <dbReference type="ARBA" id="ARBA00022741"/>
    </source>
</evidence>
<dbReference type="SMART" id="SM00864">
    <property type="entry name" value="Tubulin"/>
    <property type="match status" value="1"/>
</dbReference>
<feature type="region of interest" description="Disordered" evidence="7">
    <location>
        <begin position="354"/>
        <end position="422"/>
    </location>
</feature>
<feature type="compositionally biased region" description="Basic and acidic residues" evidence="7">
    <location>
        <begin position="379"/>
        <end position="409"/>
    </location>
</feature>
<evidence type="ECO:0000259" key="8">
    <source>
        <dbReference type="SMART" id="SM00864"/>
    </source>
</evidence>
<feature type="binding site" evidence="4">
    <location>
        <position position="153"/>
    </location>
    <ligand>
        <name>GTP</name>
        <dbReference type="ChEBI" id="CHEBI:37565"/>
    </ligand>
</feature>
<dbReference type="Pfam" id="PF12327">
    <property type="entry name" value="FtsZ_C"/>
    <property type="match status" value="1"/>
</dbReference>
<dbReference type="InterPro" id="IPR037103">
    <property type="entry name" value="Tubulin/FtsZ-like_C"/>
</dbReference>
<accession>A0A1G2CKU1</accession>
<evidence type="ECO:0000256" key="3">
    <source>
        <dbReference type="ARBA" id="ARBA00023134"/>
    </source>
</evidence>
<feature type="binding site" evidence="4">
    <location>
        <position position="201"/>
    </location>
    <ligand>
        <name>GTP</name>
        <dbReference type="ChEBI" id="CHEBI:37565"/>
    </ligand>
</feature>